<proteinExistence type="predicted"/>
<comment type="caution">
    <text evidence="1">The sequence shown here is derived from an EMBL/GenBank/DDBJ whole genome shotgun (WGS) entry which is preliminary data.</text>
</comment>
<accession>A0A392Q8K6</accession>
<keyword evidence="2" id="KW-1185">Reference proteome</keyword>
<protein>
    <submittedName>
        <fullName evidence="1">Uncharacterized protein</fullName>
    </submittedName>
</protein>
<organism evidence="1 2">
    <name type="scientific">Trifolium medium</name>
    <dbReference type="NCBI Taxonomy" id="97028"/>
    <lineage>
        <taxon>Eukaryota</taxon>
        <taxon>Viridiplantae</taxon>
        <taxon>Streptophyta</taxon>
        <taxon>Embryophyta</taxon>
        <taxon>Tracheophyta</taxon>
        <taxon>Spermatophyta</taxon>
        <taxon>Magnoliopsida</taxon>
        <taxon>eudicotyledons</taxon>
        <taxon>Gunneridae</taxon>
        <taxon>Pentapetalae</taxon>
        <taxon>rosids</taxon>
        <taxon>fabids</taxon>
        <taxon>Fabales</taxon>
        <taxon>Fabaceae</taxon>
        <taxon>Papilionoideae</taxon>
        <taxon>50 kb inversion clade</taxon>
        <taxon>NPAAA clade</taxon>
        <taxon>Hologalegina</taxon>
        <taxon>IRL clade</taxon>
        <taxon>Trifolieae</taxon>
        <taxon>Trifolium</taxon>
    </lineage>
</organism>
<dbReference type="AlphaFoldDB" id="A0A392Q8K6"/>
<dbReference type="EMBL" id="LXQA010118785">
    <property type="protein sequence ID" value="MCI20217.1"/>
    <property type="molecule type" value="Genomic_DNA"/>
</dbReference>
<dbReference type="Proteomes" id="UP000265520">
    <property type="component" value="Unassembled WGS sequence"/>
</dbReference>
<evidence type="ECO:0000313" key="1">
    <source>
        <dbReference type="EMBL" id="MCI20217.1"/>
    </source>
</evidence>
<evidence type="ECO:0000313" key="2">
    <source>
        <dbReference type="Proteomes" id="UP000265520"/>
    </source>
</evidence>
<name>A0A392Q8K6_9FABA</name>
<reference evidence="1 2" key="1">
    <citation type="journal article" date="2018" name="Front. Plant Sci.">
        <title>Red Clover (Trifolium pratense) and Zigzag Clover (T. medium) - A Picture of Genomic Similarities and Differences.</title>
        <authorList>
            <person name="Dluhosova J."/>
            <person name="Istvanek J."/>
            <person name="Nedelnik J."/>
            <person name="Repkova J."/>
        </authorList>
    </citation>
    <scope>NUCLEOTIDE SEQUENCE [LARGE SCALE GENOMIC DNA]</scope>
    <source>
        <strain evidence="2">cv. 10/8</strain>
        <tissue evidence="1">Leaf</tissue>
    </source>
</reference>
<sequence>MNNLKSGSKSTVSGLQRSETVGVVCLENRSKTEPTATVYVWKRLKTVAVTKFKNRFQMLPKKTVFLLALQFDKKALRKAKTTPQYATARKPFS</sequence>